<name>A0A1Q8QNX0_9FIRM</name>
<dbReference type="Pfam" id="PF14208">
    <property type="entry name" value="DUF4320"/>
    <property type="match status" value="1"/>
</dbReference>
<dbReference type="AlphaFoldDB" id="A0A1Q8QNX0"/>
<evidence type="ECO:0008006" key="4">
    <source>
        <dbReference type="Google" id="ProtNLM"/>
    </source>
</evidence>
<keyword evidence="1" id="KW-1133">Transmembrane helix</keyword>
<organism evidence="2 3">
    <name type="scientific">Desulfosporosinus metallidurans</name>
    <dbReference type="NCBI Taxonomy" id="1888891"/>
    <lineage>
        <taxon>Bacteria</taxon>
        <taxon>Bacillati</taxon>
        <taxon>Bacillota</taxon>
        <taxon>Clostridia</taxon>
        <taxon>Eubacteriales</taxon>
        <taxon>Desulfitobacteriaceae</taxon>
        <taxon>Desulfosporosinus</taxon>
    </lineage>
</organism>
<dbReference type="OrthoDB" id="9800249at2"/>
<sequence>MIKVLKSKSGKGYIDAVVVVLAMMMVLALVVRVAPVFVAKQQLDTFATELCRTTEIAGRVGSETTARANRLKAETGLDPAISWSKTGNIQLNEEFTVTLSTTVDIGLFGDFSSFPITLTAKATGVSEVYHK</sequence>
<dbReference type="InterPro" id="IPR025469">
    <property type="entry name" value="DUF4320"/>
</dbReference>
<evidence type="ECO:0000313" key="2">
    <source>
        <dbReference type="EMBL" id="OLN28992.1"/>
    </source>
</evidence>
<dbReference type="STRING" id="1888891.DSOL_3803"/>
<keyword evidence="3" id="KW-1185">Reference proteome</keyword>
<gene>
    <name evidence="2" type="ORF">DSOL_3803</name>
</gene>
<evidence type="ECO:0000256" key="1">
    <source>
        <dbReference type="SAM" id="Phobius"/>
    </source>
</evidence>
<keyword evidence="1" id="KW-0812">Transmembrane</keyword>
<reference evidence="2 3" key="1">
    <citation type="submission" date="2016-09" db="EMBL/GenBank/DDBJ databases">
        <title>Complete genome of Desulfosporosinus sp. OL.</title>
        <authorList>
            <person name="Mardanov A."/>
            <person name="Beletsky A."/>
            <person name="Panova A."/>
            <person name="Karnachuk O."/>
            <person name="Ravin N."/>
        </authorList>
    </citation>
    <scope>NUCLEOTIDE SEQUENCE [LARGE SCALE GENOMIC DNA]</scope>
    <source>
        <strain evidence="2 3">OL</strain>
    </source>
</reference>
<accession>A0A1Q8QNX0</accession>
<comment type="caution">
    <text evidence="2">The sequence shown here is derived from an EMBL/GenBank/DDBJ whole genome shotgun (WGS) entry which is preliminary data.</text>
</comment>
<keyword evidence="1" id="KW-0472">Membrane</keyword>
<feature type="transmembrane region" description="Helical" evidence="1">
    <location>
        <begin position="12"/>
        <end position="34"/>
    </location>
</feature>
<protein>
    <recommendedName>
        <fullName evidence="4">DUF4320 family protein</fullName>
    </recommendedName>
</protein>
<evidence type="ECO:0000313" key="3">
    <source>
        <dbReference type="Proteomes" id="UP000186102"/>
    </source>
</evidence>
<dbReference type="RefSeq" id="WP_075366230.1">
    <property type="nucleotide sequence ID" value="NZ_MLBF01000037.1"/>
</dbReference>
<dbReference type="EMBL" id="MLBF01000037">
    <property type="protein sequence ID" value="OLN28992.1"/>
    <property type="molecule type" value="Genomic_DNA"/>
</dbReference>
<dbReference type="Proteomes" id="UP000186102">
    <property type="component" value="Unassembled WGS sequence"/>
</dbReference>
<proteinExistence type="predicted"/>